<dbReference type="eggNOG" id="COG1131">
    <property type="taxonomic scope" value="Bacteria"/>
</dbReference>
<dbReference type="STRING" id="1121448.DGI_2458"/>
<keyword evidence="1" id="KW-0067">ATP-binding</keyword>
<proteinExistence type="predicted"/>
<dbReference type="InterPro" id="IPR027417">
    <property type="entry name" value="P-loop_NTPase"/>
</dbReference>
<sequence length="1033" mass="118640">MTTSSKKIIIDLSKSREATSALGPEDLIQQEAFTRFRDLLTDIHKRIKPFTAHLDMPESWLWPERPHDVITVDGSRGSGKTTFILNACRILTGKDRSKEKPFDKIAFLGIIDPTLVETREHVFISILSSIKRRVDERVKEKNSSCHERDKKYEAWNESLQHLACGITILDGVGQDPLSNGDWMDEHYVLEHGIKNASSGKALERNFHLFVKESLEFLGQDAFLLVFDDIDTDFSKGWTVLEIIRKYLTTPQLMVVLSGDLKLYSLLVEKQQWERLGKRLPWNEEQDEDSRLWPVVRELQDQYLLKILKPAHRIELRELEHYSQTPYELLVRRDNDDPEASLREVLEAFCRRALHCNATGERTRLANMLLQRPVRTVIALLNAYAQLFPKKKDQKEEKEKDQERVENESAALGDYQKRMLDLYLALAHVFHTSLNRMGYSVAELERFDPCRSVETLISKLLGDGIFRSTASMRPIYTADYRNDAMLCLGGVFAWHMAQQPAGYFHYLFKVCLTAELLKQYQLIERRTSYTRHTGLLRNETPLHIGRSYLSFRYRTSITKVERPALEQGSLRLRAQGNENLSVLRDRLYEETSADGGGSAVSPLLKSYWERIKVDEAPQGTIRGLYFNSMDSLAKGITSWHAHIAQLPYSINLINGKSNPHFSFFSLFGALGVLLEGTSLEATLPVASQARMFPVWIPESDDETPSLDDEAAFPEVLETQGEGASDVAPAFRTAWAQWTSQTPLDFGGVPSTTVLARAWTRFHYSLVEMSEQLERFDCLAGKVMHRWIIAFLHAVLLEEALERHGPVLPDGDKLVLDNAITSDKPFRNLLRKLKLYQPLRVEEHRVSDMGPLPLFSWFYSCPLWSLFLKPTLPEDKPSAWRHQMEFMERHNILGGVEATPEAFRQALQVPYQYATSPYPNLYPLLNSLGVVGMEWTVKRVFHETVEDSITFGDGTQPWEVAIRHYAKDLKAIWAEKAAARGPRQTDEAIALATLRKLKRNFRRDFPNLEMDGFNLSDKFYTTTVFPLFRKYVLNQ</sequence>
<gene>
    <name evidence="1" type="ORF">DGI_2458</name>
</gene>
<dbReference type="HOGENOM" id="CLU_013532_0_0_7"/>
<organism evidence="1 2">
    <name type="scientific">Megalodesulfovibrio gigas (strain ATCC 19364 / DSM 1382 / NCIMB 9332 / VKM B-1759)</name>
    <name type="common">Desulfovibrio gigas</name>
    <dbReference type="NCBI Taxonomy" id="1121448"/>
    <lineage>
        <taxon>Bacteria</taxon>
        <taxon>Pseudomonadati</taxon>
        <taxon>Thermodesulfobacteriota</taxon>
        <taxon>Desulfovibrionia</taxon>
        <taxon>Desulfovibrionales</taxon>
        <taxon>Desulfovibrionaceae</taxon>
        <taxon>Megalodesulfovibrio</taxon>
    </lineage>
</organism>
<reference evidence="1 2" key="1">
    <citation type="journal article" date="2013" name="J. Bacteriol.">
        <title>Roles of HynAB and Ech, the only two hydrogenases found in the model sulfate reducer Desulfovibrio gigas.</title>
        <authorList>
            <person name="Morais-Silva F.O."/>
            <person name="Santos C.I."/>
            <person name="Rodrigues R."/>
            <person name="Pereira I.A."/>
            <person name="Rodrigues-Pousada C."/>
        </authorList>
    </citation>
    <scope>NUCLEOTIDE SEQUENCE [LARGE SCALE GENOMIC DNA]</scope>
    <source>
        <strain evidence="2">ATCC 19364 / DSM 1382 / NCIMB 9332 / VKM B-1759</strain>
    </source>
</reference>
<reference evidence="2" key="2">
    <citation type="submission" date="2013-07" db="EMBL/GenBank/DDBJ databases">
        <authorList>
            <person name="Morais-Silva F.O."/>
            <person name="Rezende A.M."/>
            <person name="Pimentel C."/>
            <person name="Resende D.M."/>
            <person name="Santos C.I."/>
            <person name="Clemente C."/>
            <person name="de Oliveira L.M."/>
            <person name="da Silva S.M."/>
            <person name="Costa D.A."/>
            <person name="Varela-Raposo A."/>
            <person name="Horacio E.C.A."/>
            <person name="Matos M."/>
            <person name="Flores O."/>
            <person name="Ruiz J.C."/>
            <person name="Rodrigues-Pousada C."/>
        </authorList>
    </citation>
    <scope>NUCLEOTIDE SEQUENCE [LARGE SCALE GENOMIC DNA]</scope>
    <source>
        <strain evidence="2">ATCC 19364 / DSM 1382 / NCIMB 9332 / VKM B-1759</strain>
    </source>
</reference>
<keyword evidence="1" id="KW-0547">Nucleotide-binding</keyword>
<accession>T2GCA3</accession>
<dbReference type="PATRIC" id="fig|1121448.10.peg.2412"/>
<dbReference type="GO" id="GO:0005524">
    <property type="term" value="F:ATP binding"/>
    <property type="evidence" value="ECO:0007669"/>
    <property type="project" value="UniProtKB-KW"/>
</dbReference>
<dbReference type="KEGG" id="dgg:DGI_2458"/>
<evidence type="ECO:0000313" key="1">
    <source>
        <dbReference type="EMBL" id="AGW14200.1"/>
    </source>
</evidence>
<dbReference type="SUPFAM" id="SSF52540">
    <property type="entry name" value="P-loop containing nucleoside triphosphate hydrolases"/>
    <property type="match status" value="1"/>
</dbReference>
<dbReference type="EMBL" id="CP006585">
    <property type="protein sequence ID" value="AGW14200.1"/>
    <property type="molecule type" value="Genomic_DNA"/>
</dbReference>
<keyword evidence="2" id="KW-1185">Reference proteome</keyword>
<dbReference type="OrthoDB" id="8434746at2"/>
<dbReference type="RefSeq" id="WP_021761192.1">
    <property type="nucleotide sequence ID" value="NC_022444.1"/>
</dbReference>
<dbReference type="AlphaFoldDB" id="T2GCA3"/>
<evidence type="ECO:0000313" key="2">
    <source>
        <dbReference type="Proteomes" id="UP000016587"/>
    </source>
</evidence>
<protein>
    <submittedName>
        <fullName evidence="1">Putative ATPases with chaperone activity, ATP-binding subunit</fullName>
    </submittedName>
</protein>
<dbReference type="Proteomes" id="UP000016587">
    <property type="component" value="Chromosome"/>
</dbReference>
<name>T2GCA3_MEGG1</name>